<feature type="transmembrane region" description="Helical" evidence="8">
    <location>
        <begin position="32"/>
        <end position="54"/>
    </location>
</feature>
<dbReference type="EMBL" id="BAAFSV010000001">
    <property type="protein sequence ID" value="GAB1309808.1"/>
    <property type="molecule type" value="Genomic_DNA"/>
</dbReference>
<keyword evidence="3 7" id="KW-0479">Metal-binding</keyword>
<dbReference type="CDD" id="cd11041">
    <property type="entry name" value="CYP503A1-like"/>
    <property type="match status" value="1"/>
</dbReference>
<sequence length="534" mass="61499">MDTLNYVPGLNASHFGPIRPAQGTELLGRSRIILTTTAAVVGIMLWMSISSWIFRPTLVTNARYVGYRSWLEPTWLLRLRWTWDARAILTEGYNQSKDMPYVIRRWDRDVTILPQKYLGDLRITPNTKLNAQIINFFNFSAEYTGLHFVRDNNLIFRALTNKLTAELPKYMDASKAVLDWTAPLELPSCSAWTVVKIEHAIRMIFSRLSTNVVLGREALQDAEWCHLAALVSFNTMSTGLMLKKFPSWFRPLVARCLPTLYQLRESHVRSAELVAPILERWRTGQSTAEDKQTLVHWMLEHAKEDEKTPMEMAFRVNATILASVHTSGLTLTSILFDLCSHPEYFDILREEIAEVMNELGPMGEAGPETLQRQWLPKLEKMDSFIAESLRMNHPVLFTPTRMAMEDITFKDGTHIPKNTWISFPSANIMMDSEFYPDPKVFDGLRNWRKRQESPDQTNKHLATQATPSQLSFGYGNRACPGRFYSVSGLKMVLVKILQEYDIKHAGTRDPYRRLEEFSFISMDAELMMKKRVVT</sequence>
<organism evidence="9 10">
    <name type="scientific">Madurella fahalii</name>
    <dbReference type="NCBI Taxonomy" id="1157608"/>
    <lineage>
        <taxon>Eukaryota</taxon>
        <taxon>Fungi</taxon>
        <taxon>Dikarya</taxon>
        <taxon>Ascomycota</taxon>
        <taxon>Pezizomycotina</taxon>
        <taxon>Sordariomycetes</taxon>
        <taxon>Sordariomycetidae</taxon>
        <taxon>Sordariales</taxon>
        <taxon>Sordariales incertae sedis</taxon>
        <taxon>Madurella</taxon>
    </lineage>
</organism>
<protein>
    <recommendedName>
        <fullName evidence="11">Cytochrome P450</fullName>
    </recommendedName>
</protein>
<keyword evidence="5 7" id="KW-0408">Iron</keyword>
<accession>A0ABQ0FWC7</accession>
<evidence type="ECO:0008006" key="11">
    <source>
        <dbReference type="Google" id="ProtNLM"/>
    </source>
</evidence>
<gene>
    <name evidence="9" type="ORF">MFIFM68171_00018</name>
</gene>
<dbReference type="Pfam" id="PF00067">
    <property type="entry name" value="p450"/>
    <property type="match status" value="1"/>
</dbReference>
<evidence type="ECO:0000256" key="3">
    <source>
        <dbReference type="ARBA" id="ARBA00022723"/>
    </source>
</evidence>
<evidence type="ECO:0000256" key="1">
    <source>
        <dbReference type="ARBA" id="ARBA00001971"/>
    </source>
</evidence>
<comment type="cofactor">
    <cofactor evidence="1">
        <name>heme</name>
        <dbReference type="ChEBI" id="CHEBI:30413"/>
    </cofactor>
</comment>
<evidence type="ECO:0000313" key="10">
    <source>
        <dbReference type="Proteomes" id="UP001628179"/>
    </source>
</evidence>
<dbReference type="InterPro" id="IPR002403">
    <property type="entry name" value="Cyt_P450_E_grp-IV"/>
</dbReference>
<dbReference type="GeneID" id="98170763"/>
<dbReference type="RefSeq" id="XP_070911541.1">
    <property type="nucleotide sequence ID" value="XM_071055440.1"/>
</dbReference>
<dbReference type="InterPro" id="IPR036396">
    <property type="entry name" value="Cyt_P450_sf"/>
</dbReference>
<keyword evidence="10" id="KW-1185">Reference proteome</keyword>
<keyword evidence="7" id="KW-0349">Heme</keyword>
<keyword evidence="4 7" id="KW-0560">Oxidoreductase</keyword>
<dbReference type="Proteomes" id="UP001628179">
    <property type="component" value="Unassembled WGS sequence"/>
</dbReference>
<comment type="similarity">
    <text evidence="2 7">Belongs to the cytochrome P450 family.</text>
</comment>
<keyword evidence="6 7" id="KW-0503">Monooxygenase</keyword>
<dbReference type="PANTHER" id="PTHR46206:SF9">
    <property type="entry name" value="CYTOCHROME P450"/>
    <property type="match status" value="1"/>
</dbReference>
<reference evidence="9 10" key="1">
    <citation type="submission" date="2024-09" db="EMBL/GenBank/DDBJ databases">
        <title>Itraconazole resistance in Madurella fahalii resulting from another homologue of gene encoding cytochrome P450 14-alpha sterol demethylase (CYP51).</title>
        <authorList>
            <person name="Yoshioka I."/>
            <person name="Fahal A.H."/>
            <person name="Kaneko S."/>
            <person name="Yaguchi T."/>
        </authorList>
    </citation>
    <scope>NUCLEOTIDE SEQUENCE [LARGE SCALE GENOMIC DNA]</scope>
    <source>
        <strain evidence="9 10">IFM 68171</strain>
    </source>
</reference>
<dbReference type="PRINTS" id="PR00465">
    <property type="entry name" value="EP450IV"/>
</dbReference>
<name>A0ABQ0FWC7_9PEZI</name>
<dbReference type="InterPro" id="IPR001128">
    <property type="entry name" value="Cyt_P450"/>
</dbReference>
<evidence type="ECO:0000256" key="7">
    <source>
        <dbReference type="RuleBase" id="RU000461"/>
    </source>
</evidence>
<proteinExistence type="inferred from homology"/>
<evidence type="ECO:0000256" key="5">
    <source>
        <dbReference type="ARBA" id="ARBA00023004"/>
    </source>
</evidence>
<evidence type="ECO:0000256" key="2">
    <source>
        <dbReference type="ARBA" id="ARBA00010617"/>
    </source>
</evidence>
<dbReference type="Gene3D" id="1.10.630.10">
    <property type="entry name" value="Cytochrome P450"/>
    <property type="match status" value="1"/>
</dbReference>
<dbReference type="PROSITE" id="PS00086">
    <property type="entry name" value="CYTOCHROME_P450"/>
    <property type="match status" value="1"/>
</dbReference>
<dbReference type="PANTHER" id="PTHR46206">
    <property type="entry name" value="CYTOCHROME P450"/>
    <property type="match status" value="1"/>
</dbReference>
<evidence type="ECO:0000256" key="8">
    <source>
        <dbReference type="SAM" id="Phobius"/>
    </source>
</evidence>
<keyword evidence="8" id="KW-1133">Transmembrane helix</keyword>
<evidence type="ECO:0000313" key="9">
    <source>
        <dbReference type="EMBL" id="GAB1309808.1"/>
    </source>
</evidence>
<dbReference type="SUPFAM" id="SSF48264">
    <property type="entry name" value="Cytochrome P450"/>
    <property type="match status" value="1"/>
</dbReference>
<comment type="caution">
    <text evidence="9">The sequence shown here is derived from an EMBL/GenBank/DDBJ whole genome shotgun (WGS) entry which is preliminary data.</text>
</comment>
<keyword evidence="8" id="KW-0812">Transmembrane</keyword>
<evidence type="ECO:0000256" key="4">
    <source>
        <dbReference type="ARBA" id="ARBA00023002"/>
    </source>
</evidence>
<evidence type="ECO:0000256" key="6">
    <source>
        <dbReference type="ARBA" id="ARBA00023033"/>
    </source>
</evidence>
<keyword evidence="8" id="KW-0472">Membrane</keyword>
<dbReference type="InterPro" id="IPR017972">
    <property type="entry name" value="Cyt_P450_CS"/>
</dbReference>